<organism evidence="1 2">
    <name type="scientific">Helianthus annuus</name>
    <name type="common">Common sunflower</name>
    <dbReference type="NCBI Taxonomy" id="4232"/>
    <lineage>
        <taxon>Eukaryota</taxon>
        <taxon>Viridiplantae</taxon>
        <taxon>Streptophyta</taxon>
        <taxon>Embryophyta</taxon>
        <taxon>Tracheophyta</taxon>
        <taxon>Spermatophyta</taxon>
        <taxon>Magnoliopsida</taxon>
        <taxon>eudicotyledons</taxon>
        <taxon>Gunneridae</taxon>
        <taxon>Pentapetalae</taxon>
        <taxon>asterids</taxon>
        <taxon>campanulids</taxon>
        <taxon>Asterales</taxon>
        <taxon>Asteraceae</taxon>
        <taxon>Asteroideae</taxon>
        <taxon>Heliantheae alliance</taxon>
        <taxon>Heliantheae</taxon>
        <taxon>Helianthus</taxon>
    </lineage>
</organism>
<gene>
    <name evidence="1" type="ORF">HannXRQ_Chr10g0288931</name>
</gene>
<sequence>MLRQKPSTMMSLEVRTRYNPPVGSAGNGLVLARMAVLITDCTARRVSFRPWDKRSFFSCPRVTD</sequence>
<dbReference type="EMBL" id="CM007899">
    <property type="protein sequence ID" value="OTG10554.1"/>
    <property type="molecule type" value="Genomic_DNA"/>
</dbReference>
<dbReference type="AlphaFoldDB" id="A0A251TI36"/>
<proteinExistence type="predicted"/>
<evidence type="ECO:0000313" key="1">
    <source>
        <dbReference type="EMBL" id="OTG10554.1"/>
    </source>
</evidence>
<name>A0A251TI36_HELAN</name>
<reference evidence="2" key="1">
    <citation type="journal article" date="2017" name="Nature">
        <title>The sunflower genome provides insights into oil metabolism, flowering and Asterid evolution.</title>
        <authorList>
            <person name="Badouin H."/>
            <person name="Gouzy J."/>
            <person name="Grassa C.J."/>
            <person name="Murat F."/>
            <person name="Staton S.E."/>
            <person name="Cottret L."/>
            <person name="Lelandais-Briere C."/>
            <person name="Owens G.L."/>
            <person name="Carrere S."/>
            <person name="Mayjonade B."/>
            <person name="Legrand L."/>
            <person name="Gill N."/>
            <person name="Kane N.C."/>
            <person name="Bowers J.E."/>
            <person name="Hubner S."/>
            <person name="Bellec A."/>
            <person name="Berard A."/>
            <person name="Berges H."/>
            <person name="Blanchet N."/>
            <person name="Boniface M.C."/>
            <person name="Brunel D."/>
            <person name="Catrice O."/>
            <person name="Chaidir N."/>
            <person name="Claudel C."/>
            <person name="Donnadieu C."/>
            <person name="Faraut T."/>
            <person name="Fievet G."/>
            <person name="Helmstetter N."/>
            <person name="King M."/>
            <person name="Knapp S.J."/>
            <person name="Lai Z."/>
            <person name="Le Paslier M.C."/>
            <person name="Lippi Y."/>
            <person name="Lorenzon L."/>
            <person name="Mandel J.R."/>
            <person name="Marage G."/>
            <person name="Marchand G."/>
            <person name="Marquand E."/>
            <person name="Bret-Mestries E."/>
            <person name="Morien E."/>
            <person name="Nambeesan S."/>
            <person name="Nguyen T."/>
            <person name="Pegot-Espagnet P."/>
            <person name="Pouilly N."/>
            <person name="Raftis F."/>
            <person name="Sallet E."/>
            <person name="Schiex T."/>
            <person name="Thomas J."/>
            <person name="Vandecasteele C."/>
            <person name="Vares D."/>
            <person name="Vear F."/>
            <person name="Vautrin S."/>
            <person name="Crespi M."/>
            <person name="Mangin B."/>
            <person name="Burke J.M."/>
            <person name="Salse J."/>
            <person name="Munos S."/>
            <person name="Vincourt P."/>
            <person name="Rieseberg L.H."/>
            <person name="Langlade N.B."/>
        </authorList>
    </citation>
    <scope>NUCLEOTIDE SEQUENCE [LARGE SCALE GENOMIC DNA]</scope>
    <source>
        <strain evidence="2">cv. SF193</strain>
    </source>
</reference>
<accession>A0A251TI36</accession>
<evidence type="ECO:0000313" key="2">
    <source>
        <dbReference type="Proteomes" id="UP000215914"/>
    </source>
</evidence>
<keyword evidence="2" id="KW-1185">Reference proteome</keyword>
<protein>
    <submittedName>
        <fullName evidence="1">Uncharacterized protein</fullName>
    </submittedName>
</protein>
<dbReference type="Proteomes" id="UP000215914">
    <property type="component" value="Chromosome 10"/>
</dbReference>
<dbReference type="InParanoid" id="A0A251TI36"/>